<comment type="subcellular location">
    <subcellularLocation>
        <location evidence="1">Cell membrane</location>
        <topology evidence="1">Multi-pass membrane protein</topology>
    </subcellularLocation>
</comment>
<keyword evidence="2" id="KW-1003">Cell membrane</keyword>
<dbReference type="EMBL" id="NDFP01000097">
    <property type="protein sequence ID" value="PAL18991.1"/>
    <property type="molecule type" value="Genomic_DNA"/>
</dbReference>
<dbReference type="Proteomes" id="UP000216033">
    <property type="component" value="Unassembled WGS sequence"/>
</dbReference>
<evidence type="ECO:0000313" key="3">
    <source>
        <dbReference type="EMBL" id="PAL18991.1"/>
    </source>
</evidence>
<dbReference type="InterPro" id="IPR036412">
    <property type="entry name" value="HAD-like_sf"/>
</dbReference>
<feature type="non-terminal residue" evidence="3">
    <location>
        <position position="75"/>
    </location>
</feature>
<evidence type="ECO:0000313" key="4">
    <source>
        <dbReference type="Proteomes" id="UP000216033"/>
    </source>
</evidence>
<name>A0A270B2P5_9PROT</name>
<comment type="caution">
    <text evidence="3">The sequence shown here is derived from an EMBL/GenBank/DDBJ whole genome shotgun (WGS) entry which is preliminary data.</text>
</comment>
<dbReference type="SUPFAM" id="SSF56784">
    <property type="entry name" value="HAD-like"/>
    <property type="match status" value="1"/>
</dbReference>
<evidence type="ECO:0000256" key="2">
    <source>
        <dbReference type="ARBA" id="ARBA00022475"/>
    </source>
</evidence>
<proteinExistence type="predicted"/>
<dbReference type="PANTHER" id="PTHR43294">
    <property type="entry name" value="SODIUM/POTASSIUM-TRANSPORTING ATPASE SUBUNIT ALPHA"/>
    <property type="match status" value="1"/>
</dbReference>
<dbReference type="AlphaFoldDB" id="A0A270B2P5"/>
<reference evidence="3 4" key="1">
    <citation type="submission" date="2017-04" db="EMBL/GenBank/DDBJ databases">
        <title>Kefir bacterial isolates.</title>
        <authorList>
            <person name="Kim Y."/>
            <person name="Blasche S."/>
            <person name="Patil K.R."/>
        </authorList>
    </citation>
    <scope>NUCLEOTIDE SEQUENCE [LARGE SCALE GENOMIC DNA]</scope>
    <source>
        <strain evidence="3 4">KR-2</strain>
    </source>
</reference>
<dbReference type="InterPro" id="IPR050510">
    <property type="entry name" value="Cation_transp_ATPase_P-type"/>
</dbReference>
<keyword evidence="2" id="KW-0472">Membrane</keyword>
<dbReference type="InterPro" id="IPR023214">
    <property type="entry name" value="HAD_sf"/>
</dbReference>
<dbReference type="GO" id="GO:0005886">
    <property type="term" value="C:plasma membrane"/>
    <property type="evidence" value="ECO:0007669"/>
    <property type="project" value="UniProtKB-SubCell"/>
</dbReference>
<organism evidence="3 4">
    <name type="scientific">Acetobacter syzygii</name>
    <dbReference type="NCBI Taxonomy" id="146476"/>
    <lineage>
        <taxon>Bacteria</taxon>
        <taxon>Pseudomonadati</taxon>
        <taxon>Pseudomonadota</taxon>
        <taxon>Alphaproteobacteria</taxon>
        <taxon>Acetobacterales</taxon>
        <taxon>Acetobacteraceae</taxon>
        <taxon>Acetobacter</taxon>
    </lineage>
</organism>
<evidence type="ECO:0000256" key="1">
    <source>
        <dbReference type="ARBA" id="ARBA00004651"/>
    </source>
</evidence>
<sequence>NGTEVTKDAADLILLDDKFTTIEKSVESGRTIFANILNFMRHELTTNVAEVLSLLLGVFLITSSIGNITEVTPTL</sequence>
<accession>A0A270B2P5</accession>
<gene>
    <name evidence="3" type="ORF">B9K05_14050</name>
</gene>
<protein>
    <submittedName>
        <fullName evidence="3">Cation-transporting ATPase</fullName>
    </submittedName>
</protein>
<feature type="non-terminal residue" evidence="3">
    <location>
        <position position="1"/>
    </location>
</feature>
<dbReference type="PANTHER" id="PTHR43294:SF21">
    <property type="entry name" value="CATION TRANSPORTING ATPASE"/>
    <property type="match status" value="1"/>
</dbReference>
<dbReference type="Gene3D" id="3.40.50.1000">
    <property type="entry name" value="HAD superfamily/HAD-like"/>
    <property type="match status" value="1"/>
</dbReference>
<keyword evidence="4" id="KW-1185">Reference proteome</keyword>
<dbReference type="Gene3D" id="1.20.1110.10">
    <property type="entry name" value="Calcium-transporting ATPase, transmembrane domain"/>
    <property type="match status" value="1"/>
</dbReference>